<feature type="compositionally biased region" description="Basic and acidic residues" evidence="1">
    <location>
        <begin position="89"/>
        <end position="98"/>
    </location>
</feature>
<proteinExistence type="predicted"/>
<feature type="domain" description="G-patch" evidence="2">
    <location>
        <begin position="505"/>
        <end position="551"/>
    </location>
</feature>
<feature type="region of interest" description="Disordered" evidence="1">
    <location>
        <begin position="51"/>
        <end position="105"/>
    </location>
</feature>
<evidence type="ECO:0000313" key="3">
    <source>
        <dbReference type="EMBL" id="CAH3144376.1"/>
    </source>
</evidence>
<protein>
    <recommendedName>
        <fullName evidence="2">G-patch domain-containing protein</fullName>
    </recommendedName>
</protein>
<sequence>KFQRWRPGVDTRTCFSTKIVQFPCLSDRKSTRLSQSEMDELVADLSSALVRTNDPPSAHSDTTICTRESPSGTPIRKTSRKRRGKKRRSDYPPSREIRNISAESNDSVEEALMDYIENIKCQSDSDPEDEMSFTKRLLKVQLHGRDNLDPYPVPDREKGESDSVSEPLVGLTKRRKKRKRKHKRVSSSQSLNDRDSSLAMVNLKALSRTRKRKVCGKSAIGSEIHNSLRRRDEEGSLADIENGLSSGCGEPMETNTSSNHFYKLPSRLQRASTSKTYSIPKEHNVPLSSSWLRYEDREEKMSIDLLRADLSSSGDSDLEGLFTNDEGCMGDDEKEESSFECDVKISPWWDEKTASDVEEEKFQNIVNGVMDGYRRPFVSGIEGKDSSGLQGRLKKNQIAHGQFFTMGDINRNISVFLQNEKWTELSIYPSNKMEAAQVYQWASLYSLQCLTDPAHRGRVLLRKTSHLSPPRPHSRPGAESKRRRKMPPPQFDISHIGGEADPIPPSNIGNQMLRVMGWTPGTGLGSERNGIKDPVRAYLRPKGLGLGHPWPS</sequence>
<evidence type="ECO:0000313" key="4">
    <source>
        <dbReference type="Proteomes" id="UP001159427"/>
    </source>
</evidence>
<evidence type="ECO:0000259" key="2">
    <source>
        <dbReference type="PROSITE" id="PS50174"/>
    </source>
</evidence>
<accession>A0ABN8PLZ7</accession>
<feature type="region of interest" description="Disordered" evidence="1">
    <location>
        <begin position="240"/>
        <end position="262"/>
    </location>
</feature>
<dbReference type="EMBL" id="CALNXI010000871">
    <property type="protein sequence ID" value="CAH3144376.1"/>
    <property type="molecule type" value="Genomic_DNA"/>
</dbReference>
<evidence type="ECO:0000256" key="1">
    <source>
        <dbReference type="SAM" id="MobiDB-lite"/>
    </source>
</evidence>
<gene>
    <name evidence="3" type="ORF">PEVE_00043164</name>
</gene>
<feature type="compositionally biased region" description="Basic and acidic residues" evidence="1">
    <location>
        <begin position="145"/>
        <end position="161"/>
    </location>
</feature>
<feature type="compositionally biased region" description="Basic residues" evidence="1">
    <location>
        <begin position="172"/>
        <end position="185"/>
    </location>
</feature>
<dbReference type="Proteomes" id="UP001159427">
    <property type="component" value="Unassembled WGS sequence"/>
</dbReference>
<organism evidence="3 4">
    <name type="scientific">Porites evermanni</name>
    <dbReference type="NCBI Taxonomy" id="104178"/>
    <lineage>
        <taxon>Eukaryota</taxon>
        <taxon>Metazoa</taxon>
        <taxon>Cnidaria</taxon>
        <taxon>Anthozoa</taxon>
        <taxon>Hexacorallia</taxon>
        <taxon>Scleractinia</taxon>
        <taxon>Fungiina</taxon>
        <taxon>Poritidae</taxon>
        <taxon>Porites</taxon>
    </lineage>
</organism>
<feature type="compositionally biased region" description="Basic residues" evidence="1">
    <location>
        <begin position="77"/>
        <end position="88"/>
    </location>
</feature>
<feature type="non-terminal residue" evidence="3">
    <location>
        <position position="1"/>
    </location>
</feature>
<dbReference type="PANTHER" id="PTHR14195">
    <property type="entry name" value="G PATCH DOMAIN CONTAINING PROTEIN 2"/>
    <property type="match status" value="1"/>
</dbReference>
<comment type="caution">
    <text evidence="3">The sequence shown here is derived from an EMBL/GenBank/DDBJ whole genome shotgun (WGS) entry which is preliminary data.</text>
</comment>
<name>A0ABN8PLZ7_9CNID</name>
<dbReference type="Pfam" id="PF01585">
    <property type="entry name" value="G-patch"/>
    <property type="match status" value="1"/>
</dbReference>
<reference evidence="3 4" key="1">
    <citation type="submission" date="2022-05" db="EMBL/GenBank/DDBJ databases">
        <authorList>
            <consortium name="Genoscope - CEA"/>
            <person name="William W."/>
        </authorList>
    </citation>
    <scope>NUCLEOTIDE SEQUENCE [LARGE SCALE GENOMIC DNA]</scope>
</reference>
<dbReference type="InterPro" id="IPR000467">
    <property type="entry name" value="G_patch_dom"/>
</dbReference>
<dbReference type="InterPro" id="IPR051189">
    <property type="entry name" value="Splicing_assoc_domain"/>
</dbReference>
<feature type="compositionally biased region" description="Polar residues" evidence="1">
    <location>
        <begin position="59"/>
        <end position="72"/>
    </location>
</feature>
<dbReference type="PROSITE" id="PS50174">
    <property type="entry name" value="G_PATCH"/>
    <property type="match status" value="1"/>
</dbReference>
<feature type="region of interest" description="Disordered" evidence="1">
    <location>
        <begin position="462"/>
        <end position="503"/>
    </location>
</feature>
<keyword evidence="4" id="KW-1185">Reference proteome</keyword>
<dbReference type="SMART" id="SM00443">
    <property type="entry name" value="G_patch"/>
    <property type="match status" value="1"/>
</dbReference>
<feature type="region of interest" description="Disordered" evidence="1">
    <location>
        <begin position="145"/>
        <end position="193"/>
    </location>
</feature>